<keyword evidence="1" id="KW-0346">Stress response</keyword>
<evidence type="ECO:0000256" key="2">
    <source>
        <dbReference type="PROSITE-ProRule" id="PRU00285"/>
    </source>
</evidence>
<dbReference type="CDD" id="cd06470">
    <property type="entry name" value="ACD_IbpA-B_like"/>
    <property type="match status" value="1"/>
</dbReference>
<protein>
    <submittedName>
        <fullName evidence="5">Heat-shock protein</fullName>
    </submittedName>
</protein>
<comment type="caution">
    <text evidence="5">The sequence shown here is derived from an EMBL/GenBank/DDBJ whole genome shotgun (WGS) entry which is preliminary data.</text>
</comment>
<dbReference type="SUPFAM" id="SSF49764">
    <property type="entry name" value="HSP20-like chaperones"/>
    <property type="match status" value="1"/>
</dbReference>
<dbReference type="OrthoDB" id="6871152at2"/>
<dbReference type="PANTHER" id="PTHR47062">
    <property type="match status" value="1"/>
</dbReference>
<dbReference type="Proteomes" id="UP000053030">
    <property type="component" value="Unassembled WGS sequence"/>
</dbReference>
<evidence type="ECO:0000313" key="5">
    <source>
        <dbReference type="EMBL" id="KPD24141.1"/>
    </source>
</evidence>
<dbReference type="Gene3D" id="2.60.40.790">
    <property type="match status" value="1"/>
</dbReference>
<reference evidence="5 6" key="1">
    <citation type="submission" date="2015-08" db="EMBL/GenBank/DDBJ databases">
        <title>Genome sequencing and assembly of the deep-sea bacterium Idiomarina zobellii.</title>
        <authorList>
            <person name="Mithoefer S.D."/>
            <person name="Rheaume B.A."/>
            <person name="MacLea K.S."/>
        </authorList>
    </citation>
    <scope>NUCLEOTIDE SEQUENCE [LARGE SCALE GENOMIC DNA]</scope>
    <source>
        <strain evidence="5 6">KMM 231</strain>
    </source>
</reference>
<gene>
    <name evidence="5" type="ORF">AFK76_06370</name>
</gene>
<feature type="domain" description="SHSP" evidence="4">
    <location>
        <begin position="30"/>
        <end position="141"/>
    </location>
</feature>
<evidence type="ECO:0000313" key="6">
    <source>
        <dbReference type="Proteomes" id="UP000053030"/>
    </source>
</evidence>
<proteinExistence type="inferred from homology"/>
<dbReference type="InterPro" id="IPR008978">
    <property type="entry name" value="HSP20-like_chaperone"/>
</dbReference>
<dbReference type="RefSeq" id="WP_053953462.1">
    <property type="nucleotide sequence ID" value="NZ_FNCB01000013.1"/>
</dbReference>
<comment type="similarity">
    <text evidence="2 3">Belongs to the small heat shock protein (HSP20) family.</text>
</comment>
<dbReference type="EMBL" id="LHSG01000004">
    <property type="protein sequence ID" value="KPD24141.1"/>
    <property type="molecule type" value="Genomic_DNA"/>
</dbReference>
<keyword evidence="6" id="KW-1185">Reference proteome</keyword>
<evidence type="ECO:0000256" key="3">
    <source>
        <dbReference type="RuleBase" id="RU003616"/>
    </source>
</evidence>
<dbReference type="InterPro" id="IPR037913">
    <property type="entry name" value="ACD_IbpA/B"/>
</dbReference>
<dbReference type="PROSITE" id="PS01031">
    <property type="entry name" value="SHSP"/>
    <property type="match status" value="1"/>
</dbReference>
<evidence type="ECO:0000256" key="1">
    <source>
        <dbReference type="ARBA" id="ARBA00023016"/>
    </source>
</evidence>
<dbReference type="InterPro" id="IPR002068">
    <property type="entry name" value="A-crystallin/Hsp20_dom"/>
</dbReference>
<name>A0A837NHR3_9GAMM</name>
<sequence>MATIDLSPLYRSSVGFDRMASLLDSALRSDTGATGYPPYNIELVAENQYAITLAVAGFEDSDLEIEVENGVLRVTGKKAEENEKREFLHRGIANRAFERKFSLAEHIEVTGAALKNGLLTIGLVKNIPEAMKPKRISIGSSTKDLLEDRSKSKEESAA</sequence>
<dbReference type="AlphaFoldDB" id="A0A837NHR3"/>
<dbReference type="PANTHER" id="PTHR47062:SF1">
    <property type="entry name" value="SMALL HEAT SHOCK PROTEIN IBPA"/>
    <property type="match status" value="1"/>
</dbReference>
<accession>A0A837NHR3</accession>
<evidence type="ECO:0000259" key="4">
    <source>
        <dbReference type="PROSITE" id="PS01031"/>
    </source>
</evidence>
<dbReference type="Pfam" id="PF00011">
    <property type="entry name" value="HSP20"/>
    <property type="match status" value="1"/>
</dbReference>
<organism evidence="5 6">
    <name type="scientific">Idiomarina zobellii</name>
    <dbReference type="NCBI Taxonomy" id="86103"/>
    <lineage>
        <taxon>Bacteria</taxon>
        <taxon>Pseudomonadati</taxon>
        <taxon>Pseudomonadota</taxon>
        <taxon>Gammaproteobacteria</taxon>
        <taxon>Alteromonadales</taxon>
        <taxon>Idiomarinaceae</taxon>
        <taxon>Idiomarina</taxon>
    </lineage>
</organism>